<evidence type="ECO:0000313" key="10">
    <source>
        <dbReference type="EMBL" id="PWZ56190.1"/>
    </source>
</evidence>
<dbReference type="PROSITE" id="PS51266">
    <property type="entry name" value="ZF_CHY"/>
    <property type="match status" value="1"/>
</dbReference>
<comment type="caution">
    <text evidence="10">The sequence shown here is derived from an EMBL/GenBank/DDBJ whole genome shotgun (WGS) entry which is preliminary data.</text>
</comment>
<evidence type="ECO:0000256" key="1">
    <source>
        <dbReference type="ARBA" id="ARBA00004123"/>
    </source>
</evidence>
<dbReference type="Proteomes" id="UP000251960">
    <property type="component" value="Chromosome 1"/>
</dbReference>
<dbReference type="AlphaFoldDB" id="A0A317YC43"/>
<keyword evidence="4 8" id="KW-0863">Zinc-finger</keyword>
<dbReference type="PANTHER" id="PTHR21319:SF66">
    <property type="entry name" value="CHY-TYPE_CTCHY-TYPE_RING-TYPE ZINC FINGER PROTEIN"/>
    <property type="match status" value="1"/>
</dbReference>
<name>A0A317YC43_MAIZE</name>
<keyword evidence="3" id="KW-0479">Metal-binding</keyword>
<dbReference type="InterPro" id="IPR037274">
    <property type="entry name" value="Znf_CHY_sf"/>
</dbReference>
<sequence length="261" mass="28598">MDGDAGPEQHGCVHYRRGCKIRAPCCGEVAWFPHCRTRWRSASTTATCFPVTTSSWLSALSATKNRMCSKTVRTAEHVSANTSARNATSSTTISVPSSVFSGFVVAFPGISGVEEPISLRWVRHMQARLVAQRISITVADVLLATVSIRLDESYQRAPLRTHHPPGMPLRDESAPAVSLRFSCPVCLRSACNMSDIWQKLDQQVAASPMPAIYQKKMVWILCNDCGVTSNVQFHILAHKCPGCSSYNTRQTRGDPAACSRV</sequence>
<evidence type="ECO:0000256" key="7">
    <source>
        <dbReference type="ARBA" id="ARBA00023242"/>
    </source>
</evidence>
<dbReference type="EMBL" id="NCVQ01000001">
    <property type="protein sequence ID" value="PWZ56190.1"/>
    <property type="molecule type" value="Genomic_DNA"/>
</dbReference>
<dbReference type="Gene3D" id="2.20.28.10">
    <property type="match status" value="1"/>
</dbReference>
<comment type="subcellular location">
    <subcellularLocation>
        <location evidence="1">Nucleus</location>
    </subcellularLocation>
</comment>
<evidence type="ECO:0000256" key="3">
    <source>
        <dbReference type="ARBA" id="ARBA00022723"/>
    </source>
</evidence>
<keyword evidence="7" id="KW-0539">Nucleus</keyword>
<organism evidence="10">
    <name type="scientific">Zea mays</name>
    <name type="common">Maize</name>
    <dbReference type="NCBI Taxonomy" id="4577"/>
    <lineage>
        <taxon>Eukaryota</taxon>
        <taxon>Viridiplantae</taxon>
        <taxon>Streptophyta</taxon>
        <taxon>Embryophyta</taxon>
        <taxon>Tracheophyta</taxon>
        <taxon>Spermatophyta</taxon>
        <taxon>Magnoliopsida</taxon>
        <taxon>Liliopsida</taxon>
        <taxon>Poales</taxon>
        <taxon>Poaceae</taxon>
        <taxon>PACMAD clade</taxon>
        <taxon>Panicoideae</taxon>
        <taxon>Andropogonodae</taxon>
        <taxon>Andropogoneae</taxon>
        <taxon>Tripsacinae</taxon>
        <taxon>Zea</taxon>
    </lineage>
</organism>
<accession>A0A317YC43</accession>
<dbReference type="FunFam" id="2.20.28.10:FF:000009">
    <property type="entry name" value="RING finger and CHY zinc finger domain-containing protein 1"/>
    <property type="match status" value="1"/>
</dbReference>
<evidence type="ECO:0000259" key="9">
    <source>
        <dbReference type="PROSITE" id="PS51266"/>
    </source>
</evidence>
<dbReference type="PANTHER" id="PTHR21319">
    <property type="entry name" value="RING FINGER AND CHY ZINC FINGER DOMAIN-CONTAINING PROTEIN 1"/>
    <property type="match status" value="1"/>
</dbReference>
<dbReference type="ExpressionAtlas" id="A0A317YC43">
    <property type="expression patterns" value="baseline and differential"/>
</dbReference>
<feature type="domain" description="CHY-type" evidence="9">
    <location>
        <begin position="5"/>
        <end position="80"/>
    </location>
</feature>
<gene>
    <name evidence="10" type="primary">MIEL1_3</name>
    <name evidence="10" type="ORF">Zm00014a_037539</name>
</gene>
<dbReference type="GO" id="GO:0008270">
    <property type="term" value="F:zinc ion binding"/>
    <property type="evidence" value="ECO:0007669"/>
    <property type="project" value="UniProtKB-KW"/>
</dbReference>
<keyword evidence="5" id="KW-0833">Ubl conjugation pathway</keyword>
<dbReference type="InterPro" id="IPR008913">
    <property type="entry name" value="Znf_CHY"/>
</dbReference>
<comment type="pathway">
    <text evidence="2">Protein modification; protein ubiquitination.</text>
</comment>
<evidence type="ECO:0000256" key="8">
    <source>
        <dbReference type="PROSITE-ProRule" id="PRU00601"/>
    </source>
</evidence>
<reference evidence="10" key="1">
    <citation type="journal article" date="2018" name="Nat. Genet.">
        <title>Extensive intraspecific gene order and gene structural variations between Mo17 and other maize genomes.</title>
        <authorList>
            <person name="Sun S."/>
            <person name="Zhou Y."/>
            <person name="Chen J."/>
            <person name="Shi J."/>
            <person name="Zhao H."/>
            <person name="Zhao H."/>
            <person name="Song W."/>
            <person name="Zhang M."/>
            <person name="Cui Y."/>
            <person name="Dong X."/>
            <person name="Liu H."/>
            <person name="Ma X."/>
            <person name="Jiao Y."/>
            <person name="Wang B."/>
            <person name="Wei X."/>
            <person name="Stein J.C."/>
            <person name="Glaubitz J.C."/>
            <person name="Lu F."/>
            <person name="Yu G."/>
            <person name="Liang C."/>
            <person name="Fengler K."/>
            <person name="Li B."/>
            <person name="Rafalski A."/>
            <person name="Schnable P.S."/>
            <person name="Ware D.H."/>
            <person name="Buckler E.S."/>
            <person name="Lai J."/>
        </authorList>
    </citation>
    <scope>NUCLEOTIDE SEQUENCE [LARGE SCALE GENOMIC DNA]</scope>
    <source>
        <tissue evidence="10">Seedling</tissue>
    </source>
</reference>
<keyword evidence="6" id="KW-0862">Zinc</keyword>
<dbReference type="InterPro" id="IPR039512">
    <property type="entry name" value="RCHY1_zinc-ribbon"/>
</dbReference>
<evidence type="ECO:0000256" key="2">
    <source>
        <dbReference type="ARBA" id="ARBA00004906"/>
    </source>
</evidence>
<evidence type="ECO:0000256" key="4">
    <source>
        <dbReference type="ARBA" id="ARBA00022771"/>
    </source>
</evidence>
<dbReference type="SUPFAM" id="SSF161219">
    <property type="entry name" value="CHY zinc finger-like"/>
    <property type="match status" value="1"/>
</dbReference>
<proteinExistence type="predicted"/>
<evidence type="ECO:0000256" key="5">
    <source>
        <dbReference type="ARBA" id="ARBA00022786"/>
    </source>
</evidence>
<dbReference type="Pfam" id="PF14599">
    <property type="entry name" value="zinc_ribbon_6"/>
    <property type="match status" value="1"/>
</dbReference>
<evidence type="ECO:0000256" key="6">
    <source>
        <dbReference type="ARBA" id="ARBA00022833"/>
    </source>
</evidence>
<protein>
    <submittedName>
        <fullName evidence="10">E3 ubiquitin-protein ligase MIEL1</fullName>
    </submittedName>
</protein>
<dbReference type="GO" id="GO:0005634">
    <property type="term" value="C:nucleus"/>
    <property type="evidence" value="ECO:0007669"/>
    <property type="project" value="UniProtKB-SubCell"/>
</dbReference>